<dbReference type="GO" id="GO:0005634">
    <property type="term" value="C:nucleus"/>
    <property type="evidence" value="ECO:0007669"/>
    <property type="project" value="TreeGrafter"/>
</dbReference>
<evidence type="ECO:0000256" key="2">
    <source>
        <dbReference type="ARBA" id="ARBA00022517"/>
    </source>
</evidence>
<dbReference type="GO" id="GO:0008270">
    <property type="term" value="F:zinc ion binding"/>
    <property type="evidence" value="ECO:0007669"/>
    <property type="project" value="UniProtKB-UniRule"/>
</dbReference>
<keyword evidence="5 13" id="KW-0863">Zinc-finger</keyword>
<dbReference type="Pfam" id="PF25790">
    <property type="entry name" value="BCD1"/>
    <property type="match status" value="1"/>
</dbReference>
<dbReference type="SUPFAM" id="SSF144232">
    <property type="entry name" value="HIT/MYND zinc finger-like"/>
    <property type="match status" value="1"/>
</dbReference>
<keyword evidence="16" id="KW-1185">Reference proteome</keyword>
<evidence type="ECO:0000256" key="12">
    <source>
        <dbReference type="ARBA" id="ARBA00077531"/>
    </source>
</evidence>
<dbReference type="FunFam" id="3.30.60.190:FF:000001">
    <property type="entry name" value="box C/D snoRNA protein 1"/>
    <property type="match status" value="1"/>
</dbReference>
<accession>A0AAE1G0V0</accession>
<dbReference type="InterPro" id="IPR051639">
    <property type="entry name" value="BCD1"/>
</dbReference>
<comment type="caution">
    <text evidence="15">The sequence shown here is derived from an EMBL/GenBank/DDBJ whole genome shotgun (WGS) entry which is preliminary data.</text>
</comment>
<organism evidence="15 16">
    <name type="scientific">Petrolisthes cinctipes</name>
    <name type="common">Flat porcelain crab</name>
    <dbReference type="NCBI Taxonomy" id="88211"/>
    <lineage>
        <taxon>Eukaryota</taxon>
        <taxon>Metazoa</taxon>
        <taxon>Ecdysozoa</taxon>
        <taxon>Arthropoda</taxon>
        <taxon>Crustacea</taxon>
        <taxon>Multicrustacea</taxon>
        <taxon>Malacostraca</taxon>
        <taxon>Eumalacostraca</taxon>
        <taxon>Eucarida</taxon>
        <taxon>Decapoda</taxon>
        <taxon>Pleocyemata</taxon>
        <taxon>Anomura</taxon>
        <taxon>Galatheoidea</taxon>
        <taxon>Porcellanidae</taxon>
        <taxon>Petrolisthes</taxon>
    </lineage>
</organism>
<evidence type="ECO:0000256" key="9">
    <source>
        <dbReference type="ARBA" id="ARBA00049654"/>
    </source>
</evidence>
<evidence type="ECO:0000256" key="5">
    <source>
        <dbReference type="ARBA" id="ARBA00022771"/>
    </source>
</evidence>
<dbReference type="Gene3D" id="3.30.60.190">
    <property type="match status" value="1"/>
</dbReference>
<sequence>MASRLGLCNVCAEKEAKYKCPACEVKSCSLSCVNTHKEERDCNGLRRRLKMIPKEDMDNLTLLSDYRFLEEIDHKLETNLRNPLRRHTIQHRQEKPKLPFYLHRLKNEAWRRGTTLRYLPRHFSTSRNNSTRFLYKESLIRWQVQLIFHQADVTLTAHSVSEKLTVNKLLARYLDPNSDLPDDIKEKLAHYHSASFGGVSALMKTDVQGEGMVFQELFPHKSLQLNFANKTVIEHPILYVVLKHHVVAYLEYQSIGHDDIFQDSEVAKEISKCDGLSYFDADSDCDMEEQEVD</sequence>
<evidence type="ECO:0000313" key="16">
    <source>
        <dbReference type="Proteomes" id="UP001286313"/>
    </source>
</evidence>
<dbReference type="PANTHER" id="PTHR13483:SF3">
    <property type="entry name" value="BOX C_D SNORNA PROTEIN 1"/>
    <property type="match status" value="1"/>
</dbReference>
<dbReference type="GO" id="GO:0000492">
    <property type="term" value="P:box C/D snoRNP assembly"/>
    <property type="evidence" value="ECO:0007669"/>
    <property type="project" value="TreeGrafter"/>
</dbReference>
<dbReference type="GO" id="GO:0070761">
    <property type="term" value="C:pre-snoRNP complex"/>
    <property type="evidence" value="ECO:0007669"/>
    <property type="project" value="TreeGrafter"/>
</dbReference>
<dbReference type="GO" id="GO:0000463">
    <property type="term" value="P:maturation of LSU-rRNA from tricistronic rRNA transcript (SSU-rRNA, 5.8S rRNA, LSU-rRNA)"/>
    <property type="evidence" value="ECO:0007669"/>
    <property type="project" value="TreeGrafter"/>
</dbReference>
<dbReference type="InterPro" id="IPR057721">
    <property type="entry name" value="BCD1_alpha/beta"/>
</dbReference>
<evidence type="ECO:0000256" key="13">
    <source>
        <dbReference type="PROSITE-ProRule" id="PRU00453"/>
    </source>
</evidence>
<dbReference type="CDD" id="cd23023">
    <property type="entry name" value="zf-HIT_BCD1"/>
    <property type="match status" value="1"/>
</dbReference>
<keyword evidence="3" id="KW-0597">Phosphoprotein</keyword>
<keyword evidence="1" id="KW-1017">Isopeptide bond</keyword>
<feature type="domain" description="HIT-type" evidence="14">
    <location>
        <begin position="8"/>
        <end position="42"/>
    </location>
</feature>
<name>A0AAE1G0V0_PETCI</name>
<comment type="subunit">
    <text evidence="10">Interacts with FBL, SNU13, NOP58, NUFIP1, RUVBL1, RUVBL2 and TAF9. Interacts (via HIT-type zinc finger) with the RUVBL1/RUVBL2 complex in the presence of ADP.</text>
</comment>
<proteinExistence type="inferred from homology"/>
<comment type="similarity">
    <text evidence="9">Belongs to the BCD1 family.</text>
</comment>
<evidence type="ECO:0000259" key="14">
    <source>
        <dbReference type="PROSITE" id="PS51083"/>
    </source>
</evidence>
<gene>
    <name evidence="15" type="ORF">Pcinc_012506</name>
</gene>
<protein>
    <recommendedName>
        <fullName evidence="11">Box C/D snoRNA protein 1</fullName>
    </recommendedName>
    <alternativeName>
        <fullName evidence="12">Zinc finger HIT domain-containing protein 6</fullName>
    </alternativeName>
</protein>
<evidence type="ECO:0000256" key="4">
    <source>
        <dbReference type="ARBA" id="ARBA00022723"/>
    </source>
</evidence>
<evidence type="ECO:0000256" key="11">
    <source>
        <dbReference type="ARBA" id="ARBA00068630"/>
    </source>
</evidence>
<reference evidence="15" key="1">
    <citation type="submission" date="2023-10" db="EMBL/GenBank/DDBJ databases">
        <title>Genome assemblies of two species of porcelain crab, Petrolisthes cinctipes and Petrolisthes manimaculis (Anomura: Porcellanidae).</title>
        <authorList>
            <person name="Angst P."/>
        </authorList>
    </citation>
    <scope>NUCLEOTIDE SEQUENCE</scope>
    <source>
        <strain evidence="15">PB745_01</strain>
        <tissue evidence="15">Gill</tissue>
    </source>
</reference>
<evidence type="ECO:0000256" key="3">
    <source>
        <dbReference type="ARBA" id="ARBA00022553"/>
    </source>
</evidence>
<evidence type="ECO:0000256" key="7">
    <source>
        <dbReference type="ARBA" id="ARBA00022843"/>
    </source>
</evidence>
<dbReference type="InterPro" id="IPR007529">
    <property type="entry name" value="Znf_HIT"/>
</dbReference>
<comment type="function">
    <text evidence="8">Required for box C/D snoRNAs accumulation involved in snoRNA processing, snoRNA transport to the nucleolus and ribosome biogenesis.</text>
</comment>
<evidence type="ECO:0000313" key="15">
    <source>
        <dbReference type="EMBL" id="KAK3883175.1"/>
    </source>
</evidence>
<keyword evidence="4" id="KW-0479">Metal-binding</keyword>
<keyword evidence="2" id="KW-0690">Ribosome biogenesis</keyword>
<evidence type="ECO:0000256" key="8">
    <source>
        <dbReference type="ARBA" id="ARBA00049598"/>
    </source>
</evidence>
<keyword evidence="7" id="KW-0832">Ubl conjugation</keyword>
<dbReference type="EMBL" id="JAWQEG010001011">
    <property type="protein sequence ID" value="KAK3883175.1"/>
    <property type="molecule type" value="Genomic_DNA"/>
</dbReference>
<dbReference type="GO" id="GO:0048254">
    <property type="term" value="P:snoRNA localization"/>
    <property type="evidence" value="ECO:0007669"/>
    <property type="project" value="TreeGrafter"/>
</dbReference>
<evidence type="ECO:0000256" key="1">
    <source>
        <dbReference type="ARBA" id="ARBA00022499"/>
    </source>
</evidence>
<dbReference type="PANTHER" id="PTHR13483">
    <property type="entry name" value="BOX C_D SNORNA PROTEIN 1-RELATED"/>
    <property type="match status" value="1"/>
</dbReference>
<dbReference type="PROSITE" id="PS51083">
    <property type="entry name" value="ZF_HIT"/>
    <property type="match status" value="1"/>
</dbReference>
<dbReference type="Pfam" id="PF04438">
    <property type="entry name" value="zf-HIT"/>
    <property type="match status" value="1"/>
</dbReference>
<dbReference type="AlphaFoldDB" id="A0AAE1G0V0"/>
<evidence type="ECO:0000256" key="10">
    <source>
        <dbReference type="ARBA" id="ARBA00061949"/>
    </source>
</evidence>
<keyword evidence="6" id="KW-0862">Zinc</keyword>
<evidence type="ECO:0000256" key="6">
    <source>
        <dbReference type="ARBA" id="ARBA00022833"/>
    </source>
</evidence>
<dbReference type="Proteomes" id="UP001286313">
    <property type="component" value="Unassembled WGS sequence"/>
</dbReference>